<name>A0ABY3N1L2_9GAMM</name>
<dbReference type="InterPro" id="IPR006685">
    <property type="entry name" value="MscS_channel_2nd"/>
</dbReference>
<keyword evidence="5 7" id="KW-1133">Transmembrane helix</keyword>
<keyword evidence="4 7" id="KW-0812">Transmembrane</keyword>
<keyword evidence="6 7" id="KW-0472">Membrane</keyword>
<feature type="domain" description="Mechanosensitive ion channel MscS" evidence="8">
    <location>
        <begin position="109"/>
        <end position="174"/>
    </location>
</feature>
<reference evidence="11 12" key="1">
    <citation type="submission" date="2019-08" db="EMBL/GenBank/DDBJ databases">
        <title>Microbe sample from Colwellia echini.</title>
        <authorList>
            <person name="Christiansen L."/>
            <person name="Pathiraja D."/>
            <person name="Schultz-Johansen M."/>
            <person name="Choi I.-G."/>
            <person name="Stougaard P."/>
        </authorList>
    </citation>
    <scope>NUCLEOTIDE SEQUENCE [LARGE SCALE GENOMIC DNA]</scope>
    <source>
        <strain evidence="11 12">A3</strain>
    </source>
</reference>
<evidence type="ECO:0000313" key="12">
    <source>
        <dbReference type="Proteomes" id="UP000815846"/>
    </source>
</evidence>
<dbReference type="SUPFAM" id="SSF82689">
    <property type="entry name" value="Mechanosensitive channel protein MscS (YggB), C-terminal domain"/>
    <property type="match status" value="1"/>
</dbReference>
<comment type="subcellular location">
    <subcellularLocation>
        <location evidence="7">Cell inner membrane</location>
        <topology evidence="7">Multi-pass membrane protein</topology>
    </subcellularLocation>
    <subcellularLocation>
        <location evidence="1">Cell membrane</location>
        <topology evidence="1">Multi-pass membrane protein</topology>
    </subcellularLocation>
</comment>
<evidence type="ECO:0000259" key="10">
    <source>
        <dbReference type="Pfam" id="PF21088"/>
    </source>
</evidence>
<evidence type="ECO:0000256" key="6">
    <source>
        <dbReference type="ARBA" id="ARBA00023136"/>
    </source>
</evidence>
<dbReference type="Gene3D" id="2.30.30.60">
    <property type="match status" value="1"/>
</dbReference>
<comment type="caution">
    <text evidence="11">The sequence shown here is derived from an EMBL/GenBank/DDBJ whole genome shotgun (WGS) entry which is preliminary data.</text>
</comment>
<dbReference type="RefSeq" id="WP_101343265.1">
    <property type="nucleotide sequence ID" value="NZ_PJAI02000001.1"/>
</dbReference>
<accession>A0ABY3N1L2</accession>
<organism evidence="11 12">
    <name type="scientific">Colwellia echini</name>
    <dbReference type="NCBI Taxonomy" id="1982103"/>
    <lineage>
        <taxon>Bacteria</taxon>
        <taxon>Pseudomonadati</taxon>
        <taxon>Pseudomonadota</taxon>
        <taxon>Gammaproteobacteria</taxon>
        <taxon>Alteromonadales</taxon>
        <taxon>Colwelliaceae</taxon>
        <taxon>Colwellia</taxon>
    </lineage>
</organism>
<feature type="domain" description="Mechanosensitive ion channel MscS C-terminal" evidence="9">
    <location>
        <begin position="181"/>
        <end position="263"/>
    </location>
</feature>
<dbReference type="Pfam" id="PF21088">
    <property type="entry name" value="MS_channel_1st"/>
    <property type="match status" value="1"/>
</dbReference>
<comment type="subunit">
    <text evidence="7">Homoheptamer.</text>
</comment>
<evidence type="ECO:0000256" key="1">
    <source>
        <dbReference type="ARBA" id="ARBA00004651"/>
    </source>
</evidence>
<feature type="transmembrane region" description="Helical" evidence="7">
    <location>
        <begin position="92"/>
        <end position="122"/>
    </location>
</feature>
<dbReference type="PROSITE" id="PS01246">
    <property type="entry name" value="UPF0003"/>
    <property type="match status" value="1"/>
</dbReference>
<dbReference type="Gene3D" id="3.30.70.100">
    <property type="match status" value="1"/>
</dbReference>
<dbReference type="EMBL" id="PJAI02000001">
    <property type="protein sequence ID" value="TYK67117.1"/>
    <property type="molecule type" value="Genomic_DNA"/>
</dbReference>
<dbReference type="InterPro" id="IPR010920">
    <property type="entry name" value="LSM_dom_sf"/>
</dbReference>
<dbReference type="SUPFAM" id="SSF82861">
    <property type="entry name" value="Mechanosensitive channel protein MscS (YggB), transmembrane region"/>
    <property type="match status" value="1"/>
</dbReference>
<dbReference type="InterPro" id="IPR023408">
    <property type="entry name" value="MscS_beta-dom_sf"/>
</dbReference>
<dbReference type="Gene3D" id="1.10.287.1260">
    <property type="match status" value="1"/>
</dbReference>
<dbReference type="InterPro" id="IPR049278">
    <property type="entry name" value="MS_channel_C"/>
</dbReference>
<dbReference type="Pfam" id="PF21082">
    <property type="entry name" value="MS_channel_3rd"/>
    <property type="match status" value="1"/>
</dbReference>
<keyword evidence="7" id="KW-0406">Ion transport</keyword>
<dbReference type="PANTHER" id="PTHR30221:SF1">
    <property type="entry name" value="SMALL-CONDUCTANCE MECHANOSENSITIVE CHANNEL"/>
    <property type="match status" value="1"/>
</dbReference>
<comment type="similarity">
    <text evidence="2 7">Belongs to the MscS (TC 1.A.23) family.</text>
</comment>
<dbReference type="PANTHER" id="PTHR30221">
    <property type="entry name" value="SMALL-CONDUCTANCE MECHANOSENSITIVE CHANNEL"/>
    <property type="match status" value="1"/>
</dbReference>
<evidence type="ECO:0000256" key="5">
    <source>
        <dbReference type="ARBA" id="ARBA00022989"/>
    </source>
</evidence>
<protein>
    <recommendedName>
        <fullName evidence="7">Small-conductance mechanosensitive channel</fullName>
    </recommendedName>
</protein>
<evidence type="ECO:0000259" key="8">
    <source>
        <dbReference type="Pfam" id="PF00924"/>
    </source>
</evidence>
<evidence type="ECO:0000256" key="2">
    <source>
        <dbReference type="ARBA" id="ARBA00008017"/>
    </source>
</evidence>
<dbReference type="InterPro" id="IPR045275">
    <property type="entry name" value="MscS_archaea/bacteria_type"/>
</dbReference>
<feature type="transmembrane region" description="Helical" evidence="7">
    <location>
        <begin position="60"/>
        <end position="86"/>
    </location>
</feature>
<keyword evidence="7" id="KW-0407">Ion channel</keyword>
<proteinExistence type="inferred from homology"/>
<dbReference type="InterPro" id="IPR011066">
    <property type="entry name" value="MscS_channel_C_sf"/>
</dbReference>
<comment type="caution">
    <text evidence="7">Lacks conserved residue(s) required for the propagation of feature annotation.</text>
</comment>
<feature type="domain" description="Mechanosensitive ion channel transmembrane helices 2/3" evidence="10">
    <location>
        <begin position="67"/>
        <end position="107"/>
    </location>
</feature>
<evidence type="ECO:0000256" key="7">
    <source>
        <dbReference type="RuleBase" id="RU369025"/>
    </source>
</evidence>
<keyword evidence="7" id="KW-0997">Cell inner membrane</keyword>
<dbReference type="InterPro" id="IPR006686">
    <property type="entry name" value="MscS_channel_CS"/>
</dbReference>
<keyword evidence="3" id="KW-1003">Cell membrane</keyword>
<keyword evidence="12" id="KW-1185">Reference proteome</keyword>
<evidence type="ECO:0000256" key="4">
    <source>
        <dbReference type="ARBA" id="ARBA00022692"/>
    </source>
</evidence>
<dbReference type="Proteomes" id="UP000815846">
    <property type="component" value="Unassembled WGS sequence"/>
</dbReference>
<dbReference type="InterPro" id="IPR049142">
    <property type="entry name" value="MS_channel_1st"/>
</dbReference>
<comment type="function">
    <text evidence="7">Mechanosensitive channel that participates in the regulation of osmotic pressure changes within the cell, opening in response to stretch forces in the membrane lipid bilayer, without the need for other proteins. Contributes to normal resistance to hypoosmotic shock. Forms an ion channel of 1.0 nanosiemens conductance with a slight preference for anions.</text>
</comment>
<evidence type="ECO:0000256" key="3">
    <source>
        <dbReference type="ARBA" id="ARBA00022475"/>
    </source>
</evidence>
<dbReference type="InterPro" id="IPR011014">
    <property type="entry name" value="MscS_channel_TM-2"/>
</dbReference>
<keyword evidence="7" id="KW-0813">Transport</keyword>
<sequence>MEFNIEKVEHYIQMLGEMAVQYGVQILLAIIAYVVGSFIIKKVLNLVAMGLEKKKVEITLHGFLLSILSALLKVILVIVVASMIGIQTASFIAILGAAGLAIGLALQGSLANFAGGVLILLFRPFKAGDAIKAQGFAGSVEEIQIFNTILKTFDNQRIVIPNALLSNGCVTNINVNGTRRVDMVFGIGYDDDISKAKAVIRSLLEADERVLKDQPIDIWVGEHGDSSINLFVRPWSKSADYWGIYFDMMEKVKLEFDKADISIPYPQRDVHIHQTPSA</sequence>
<evidence type="ECO:0000259" key="9">
    <source>
        <dbReference type="Pfam" id="PF21082"/>
    </source>
</evidence>
<feature type="transmembrane region" description="Helical" evidence="7">
    <location>
        <begin position="20"/>
        <end position="40"/>
    </location>
</feature>
<evidence type="ECO:0000313" key="11">
    <source>
        <dbReference type="EMBL" id="TYK67117.1"/>
    </source>
</evidence>
<dbReference type="SUPFAM" id="SSF50182">
    <property type="entry name" value="Sm-like ribonucleoproteins"/>
    <property type="match status" value="1"/>
</dbReference>
<dbReference type="Pfam" id="PF00924">
    <property type="entry name" value="MS_channel_2nd"/>
    <property type="match status" value="1"/>
</dbReference>
<gene>
    <name evidence="11" type="ORF">CWS31_000850</name>
</gene>